<name>A0A930V454_9ACTN</name>
<feature type="transmembrane region" description="Helical" evidence="1">
    <location>
        <begin position="20"/>
        <end position="40"/>
    </location>
</feature>
<dbReference type="Proteomes" id="UP000656804">
    <property type="component" value="Unassembled WGS sequence"/>
</dbReference>
<comment type="caution">
    <text evidence="2">The sequence shown here is derived from an EMBL/GenBank/DDBJ whole genome shotgun (WGS) entry which is preliminary data.</text>
</comment>
<organism evidence="2 3">
    <name type="scientific">Nocardioides acrostichi</name>
    <dbReference type="NCBI Taxonomy" id="2784339"/>
    <lineage>
        <taxon>Bacteria</taxon>
        <taxon>Bacillati</taxon>
        <taxon>Actinomycetota</taxon>
        <taxon>Actinomycetes</taxon>
        <taxon>Propionibacteriales</taxon>
        <taxon>Nocardioidaceae</taxon>
        <taxon>Nocardioides</taxon>
    </lineage>
</organism>
<dbReference type="AlphaFoldDB" id="A0A930V454"/>
<reference evidence="2" key="1">
    <citation type="submission" date="2020-11" db="EMBL/GenBank/DDBJ databases">
        <title>Nocardioides sp. CBS4Y-1, whole genome shotgun sequence.</title>
        <authorList>
            <person name="Tuo L."/>
        </authorList>
    </citation>
    <scope>NUCLEOTIDE SEQUENCE</scope>
    <source>
        <strain evidence="2">CBS4Y-1</strain>
    </source>
</reference>
<gene>
    <name evidence="2" type="ORF">ISG29_16940</name>
</gene>
<keyword evidence="3" id="KW-1185">Reference proteome</keyword>
<feature type="transmembrane region" description="Helical" evidence="1">
    <location>
        <begin position="149"/>
        <end position="170"/>
    </location>
</feature>
<protein>
    <submittedName>
        <fullName evidence="2">Uncharacterized protein</fullName>
    </submittedName>
</protein>
<evidence type="ECO:0000256" key="1">
    <source>
        <dbReference type="SAM" id="Phobius"/>
    </source>
</evidence>
<dbReference type="EMBL" id="JADIVZ010000011">
    <property type="protein sequence ID" value="MBF4163380.1"/>
    <property type="molecule type" value="Genomic_DNA"/>
</dbReference>
<feature type="transmembrane region" description="Helical" evidence="1">
    <location>
        <begin position="52"/>
        <end position="71"/>
    </location>
</feature>
<accession>A0A930V454</accession>
<evidence type="ECO:0000313" key="3">
    <source>
        <dbReference type="Proteomes" id="UP000656804"/>
    </source>
</evidence>
<dbReference type="RefSeq" id="WP_194504641.1">
    <property type="nucleotide sequence ID" value="NZ_JADIVZ010000011.1"/>
</dbReference>
<keyword evidence="1" id="KW-1133">Transmembrane helix</keyword>
<evidence type="ECO:0000313" key="2">
    <source>
        <dbReference type="EMBL" id="MBF4163380.1"/>
    </source>
</evidence>
<keyword evidence="1" id="KW-0812">Transmembrane</keyword>
<keyword evidence="1" id="KW-0472">Membrane</keyword>
<proteinExistence type="predicted"/>
<sequence length="187" mass="20653">MSRPGATPPDDRWWDRQPRAVRMALPLVCGLVGWFAVRVGPDLFDDGSTAKYAYLAAVWIVLVVFLVVAVLRARRRLGGEGQLGLLRRALRTGEVPEGADREAWRRELARRVRAQQDMGIVVRVGDVVLLALTAAMVVLGVVLTITVSVGVGLGVVLTGLLLALTVWLAARFRRRRQERLRVLVDVL</sequence>
<feature type="transmembrane region" description="Helical" evidence="1">
    <location>
        <begin position="120"/>
        <end position="143"/>
    </location>
</feature>